<dbReference type="AlphaFoldDB" id="A0A9Q0GUE7"/>
<name>A0A9Q0GUE7_9MAGN</name>
<proteinExistence type="predicted"/>
<evidence type="ECO:0000313" key="1">
    <source>
        <dbReference type="EMBL" id="KAJ4953774.1"/>
    </source>
</evidence>
<organism evidence="1 2">
    <name type="scientific">Protea cynaroides</name>
    <dbReference type="NCBI Taxonomy" id="273540"/>
    <lineage>
        <taxon>Eukaryota</taxon>
        <taxon>Viridiplantae</taxon>
        <taxon>Streptophyta</taxon>
        <taxon>Embryophyta</taxon>
        <taxon>Tracheophyta</taxon>
        <taxon>Spermatophyta</taxon>
        <taxon>Magnoliopsida</taxon>
        <taxon>Proteales</taxon>
        <taxon>Proteaceae</taxon>
        <taxon>Protea</taxon>
    </lineage>
</organism>
<evidence type="ECO:0000313" key="2">
    <source>
        <dbReference type="Proteomes" id="UP001141806"/>
    </source>
</evidence>
<comment type="caution">
    <text evidence="1">The sequence shown here is derived from an EMBL/GenBank/DDBJ whole genome shotgun (WGS) entry which is preliminary data.</text>
</comment>
<keyword evidence="2" id="KW-1185">Reference proteome</keyword>
<accession>A0A9Q0GUE7</accession>
<dbReference type="EMBL" id="JAMYWD010000012">
    <property type="protein sequence ID" value="KAJ4953774.1"/>
    <property type="molecule type" value="Genomic_DNA"/>
</dbReference>
<sequence>MISTTERNAWATILQDREQRLSSPMGNLEWYTDWRHHFILHFNHFIQITKTIVPTACWVGIGSWCTQWRLKYCAQDKYELEHVHARNSGPVFKCVSKTEICSGGS</sequence>
<dbReference type="Proteomes" id="UP001141806">
    <property type="component" value="Unassembled WGS sequence"/>
</dbReference>
<reference evidence="1" key="1">
    <citation type="journal article" date="2023" name="Plant J.">
        <title>The genome of the king protea, Protea cynaroides.</title>
        <authorList>
            <person name="Chang J."/>
            <person name="Duong T.A."/>
            <person name="Schoeman C."/>
            <person name="Ma X."/>
            <person name="Roodt D."/>
            <person name="Barker N."/>
            <person name="Li Z."/>
            <person name="Van de Peer Y."/>
            <person name="Mizrachi E."/>
        </authorList>
    </citation>
    <scope>NUCLEOTIDE SEQUENCE</scope>
    <source>
        <tissue evidence="1">Young leaves</tissue>
    </source>
</reference>
<protein>
    <submittedName>
        <fullName evidence="1">Uncharacterized protein</fullName>
    </submittedName>
</protein>
<gene>
    <name evidence="1" type="ORF">NE237_030606</name>
</gene>